<accession>A0A915ILA0</accession>
<reference evidence="2" key="1">
    <citation type="submission" date="2022-11" db="UniProtKB">
        <authorList>
            <consortium name="WormBaseParasite"/>
        </authorList>
    </citation>
    <scope>IDENTIFICATION</scope>
</reference>
<sequence length="113" mass="13084">MSIESEGKKLVWNATRQIYFNGQFNGQSGNYKIVKAAPFDYFEIEEGSDVIKRKTGEENEQSTATHWGKNEGCVISTKSIDWYRIRPIFDAYWGLVKPFSKLLHQNLCIFNKP</sequence>
<dbReference type="WBParaSite" id="nRc.2.0.1.t14654-RA">
    <property type="protein sequence ID" value="nRc.2.0.1.t14654-RA"/>
    <property type="gene ID" value="nRc.2.0.1.g14654"/>
</dbReference>
<name>A0A915ILA0_ROMCU</name>
<protein>
    <submittedName>
        <fullName evidence="2">Uncharacterized protein</fullName>
    </submittedName>
</protein>
<proteinExistence type="predicted"/>
<evidence type="ECO:0000313" key="1">
    <source>
        <dbReference type="Proteomes" id="UP000887565"/>
    </source>
</evidence>
<keyword evidence="1" id="KW-1185">Reference proteome</keyword>
<evidence type="ECO:0000313" key="2">
    <source>
        <dbReference type="WBParaSite" id="nRc.2.0.1.t14654-RA"/>
    </source>
</evidence>
<organism evidence="1 2">
    <name type="scientific">Romanomermis culicivorax</name>
    <name type="common">Nematode worm</name>
    <dbReference type="NCBI Taxonomy" id="13658"/>
    <lineage>
        <taxon>Eukaryota</taxon>
        <taxon>Metazoa</taxon>
        <taxon>Ecdysozoa</taxon>
        <taxon>Nematoda</taxon>
        <taxon>Enoplea</taxon>
        <taxon>Dorylaimia</taxon>
        <taxon>Mermithida</taxon>
        <taxon>Mermithoidea</taxon>
        <taxon>Mermithidae</taxon>
        <taxon>Romanomermis</taxon>
    </lineage>
</organism>
<dbReference type="AlphaFoldDB" id="A0A915ILA0"/>
<dbReference type="Proteomes" id="UP000887565">
    <property type="component" value="Unplaced"/>
</dbReference>